<keyword evidence="7 8" id="KW-0804">Transcription</keyword>
<dbReference type="PANTHER" id="PTHR30376:SF3">
    <property type="entry name" value="RNA POLYMERASE SIGMA FACTOR RPOH"/>
    <property type="match status" value="1"/>
</dbReference>
<evidence type="ECO:0000256" key="1">
    <source>
        <dbReference type="ARBA" id="ARBA00007788"/>
    </source>
</evidence>
<dbReference type="InterPro" id="IPR007627">
    <property type="entry name" value="RNA_pol_sigma70_r2"/>
</dbReference>
<dbReference type="PRINTS" id="PR00046">
    <property type="entry name" value="SIGMA70FCT"/>
</dbReference>
<dbReference type="eggNOG" id="COG0568">
    <property type="taxonomic scope" value="Bacteria"/>
</dbReference>
<evidence type="ECO:0000313" key="11">
    <source>
        <dbReference type="EMBL" id="AGS07043.1"/>
    </source>
</evidence>
<evidence type="ECO:0000256" key="4">
    <source>
        <dbReference type="ARBA" id="ARBA00023016"/>
    </source>
</evidence>
<dbReference type="InterPro" id="IPR012759">
    <property type="entry name" value="RNA_pol_sigma_RpoH_proteobac"/>
</dbReference>
<reference evidence="11 12" key="1">
    <citation type="journal article" date="2013" name="Curr. Biol.">
        <title>Defensive bacteriome symbiont with a drastically reduced genome.</title>
        <authorList>
            <person name="Nakabachi A."/>
            <person name="Ueoka R."/>
            <person name="Oshima K."/>
            <person name="Teta R."/>
            <person name="Mangoni A."/>
            <person name="Gurgui M."/>
            <person name="Oldham N.J."/>
            <person name="van Echten-Deckert G."/>
            <person name="Okamura K."/>
            <person name="Yamamoto K."/>
            <person name="Inoue H."/>
            <person name="Ohkuma M."/>
            <person name="Hongoh Y."/>
            <person name="Miyagishima S.Y."/>
            <person name="Hattori M."/>
            <person name="Piel J."/>
            <person name="Fukatsu T."/>
        </authorList>
    </citation>
    <scope>NUCLEOTIDE SEQUENCE [LARGE SCALE GENOMIC DNA]</scope>
    <source>
        <strain evidence="11 12">DC</strain>
    </source>
</reference>
<dbReference type="GO" id="GO:0003677">
    <property type="term" value="F:DNA binding"/>
    <property type="evidence" value="ECO:0007669"/>
    <property type="project" value="UniProtKB-KW"/>
</dbReference>
<dbReference type="PATRIC" id="fig|669502.6.peg.348"/>
<keyword evidence="3 8" id="KW-0805">Transcription regulation</keyword>
<dbReference type="InterPro" id="IPR007630">
    <property type="entry name" value="RNA_pol_sigma70_r4"/>
</dbReference>
<dbReference type="EMBL" id="CP003468">
    <property type="protein sequence ID" value="AGS07043.1"/>
    <property type="molecule type" value="Genomic_DNA"/>
</dbReference>
<dbReference type="InterPro" id="IPR050813">
    <property type="entry name" value="Sigma-70_Factor"/>
</dbReference>
<dbReference type="InterPro" id="IPR014284">
    <property type="entry name" value="RNA_pol_sigma-70_dom"/>
</dbReference>
<evidence type="ECO:0000256" key="5">
    <source>
        <dbReference type="ARBA" id="ARBA00023082"/>
    </source>
</evidence>
<dbReference type="PROSITE" id="PS00715">
    <property type="entry name" value="SIGMA70_1"/>
    <property type="match status" value="1"/>
</dbReference>
<evidence type="ECO:0000256" key="2">
    <source>
        <dbReference type="ARBA" id="ARBA00022490"/>
    </source>
</evidence>
<dbReference type="NCBIfam" id="TIGR02937">
    <property type="entry name" value="sigma70-ECF"/>
    <property type="match status" value="1"/>
</dbReference>
<proteinExistence type="inferred from homology"/>
<sequence>MKYITNNSLIINNSYLACKFFGTLGNIDKYIKTVNNLPILSYNEEISLAYDLQKTNNLNAAQKMILSHLRLVVSISKRYLGYSFLHSDLIQEGNIGLMKAVKRFNPDQGVRLASYAIHWIRAEIHEYILKNSRLVKIATTKSQRKLFFNLRNYKENLNSMNLKKIDLLAKTLDVKRKDIIEMETRLSGKDIEMDYLYNNYDKLPLIFYLSTEITEPIKIIESLQYNRFQLKKLKSALNKLDIRSRRIVEARWLVENNSVATLHELAKEFSVSAERIRQIETVAFKKMKNLLKE</sequence>
<keyword evidence="4" id="KW-0346">Stress response</keyword>
<keyword evidence="12" id="KW-1185">Reference proteome</keyword>
<dbReference type="Pfam" id="PF04542">
    <property type="entry name" value="Sigma70_r2"/>
    <property type="match status" value="1"/>
</dbReference>
<evidence type="ECO:0000259" key="9">
    <source>
        <dbReference type="PROSITE" id="PS00715"/>
    </source>
</evidence>
<dbReference type="GO" id="GO:0006352">
    <property type="term" value="P:DNA-templated transcription initiation"/>
    <property type="evidence" value="ECO:0007669"/>
    <property type="project" value="UniProtKB-UniRule"/>
</dbReference>
<dbReference type="GeneID" id="301553227"/>
<comment type="function">
    <text evidence="8">Sigma factors are initiation factors that promote the attachment of RNA polymerase to specific initiation sites and are then released.</text>
</comment>
<accession>S5RQ70</accession>
<dbReference type="Gene3D" id="1.10.10.10">
    <property type="entry name" value="Winged helix-like DNA-binding domain superfamily/Winged helix DNA-binding domain"/>
    <property type="match status" value="1"/>
</dbReference>
<dbReference type="Gene3D" id="1.20.120.1810">
    <property type="match status" value="1"/>
</dbReference>
<dbReference type="FunFam" id="1.20.120.1810:FF:000001">
    <property type="entry name" value="RNA polymerase sigma factor RpoH"/>
    <property type="match status" value="1"/>
</dbReference>
<gene>
    <name evidence="11" type="primary">rpoH</name>
    <name evidence="11" type="ORF">SSDC_01795</name>
</gene>
<dbReference type="SUPFAM" id="SSF88659">
    <property type="entry name" value="Sigma3 and sigma4 domains of RNA polymerase sigma factors"/>
    <property type="match status" value="1"/>
</dbReference>
<evidence type="ECO:0000313" key="12">
    <source>
        <dbReference type="Proteomes" id="UP000015216"/>
    </source>
</evidence>
<dbReference type="InterPro" id="IPR000943">
    <property type="entry name" value="RNA_pol_sigma70"/>
</dbReference>
<feature type="domain" description="RNA polymerase sigma-70" evidence="9">
    <location>
        <begin position="88"/>
        <end position="101"/>
    </location>
</feature>
<evidence type="ECO:0000256" key="7">
    <source>
        <dbReference type="ARBA" id="ARBA00023163"/>
    </source>
</evidence>
<keyword evidence="5 8" id="KW-0731">Sigma factor</keyword>
<evidence type="ECO:0000259" key="10">
    <source>
        <dbReference type="PROSITE" id="PS00716"/>
    </source>
</evidence>
<dbReference type="Pfam" id="PF04545">
    <property type="entry name" value="Sigma70_r4"/>
    <property type="match status" value="1"/>
</dbReference>
<keyword evidence="6 8" id="KW-0238">DNA-binding</keyword>
<organism evidence="11 12">
    <name type="scientific">Candidatus Profftella armatura</name>
    <dbReference type="NCBI Taxonomy" id="669502"/>
    <lineage>
        <taxon>Bacteria</taxon>
        <taxon>Pseudomonadati</taxon>
        <taxon>Pseudomonadota</taxon>
        <taxon>Betaproteobacteria</taxon>
        <taxon>Candidatus Profftella</taxon>
    </lineage>
</organism>
<dbReference type="HOGENOM" id="CLU_014793_3_5_4"/>
<dbReference type="Proteomes" id="UP000015216">
    <property type="component" value="Chromosome"/>
</dbReference>
<dbReference type="NCBIfam" id="NF005143">
    <property type="entry name" value="PRK06596.1"/>
    <property type="match status" value="1"/>
</dbReference>
<dbReference type="InterPro" id="IPR036388">
    <property type="entry name" value="WH-like_DNA-bd_sf"/>
</dbReference>
<evidence type="ECO:0000256" key="8">
    <source>
        <dbReference type="RuleBase" id="RU362124"/>
    </source>
</evidence>
<evidence type="ECO:0000256" key="3">
    <source>
        <dbReference type="ARBA" id="ARBA00023015"/>
    </source>
</evidence>
<dbReference type="SUPFAM" id="SSF88946">
    <property type="entry name" value="Sigma2 domain of RNA polymerase sigma factors"/>
    <property type="match status" value="1"/>
</dbReference>
<dbReference type="OrthoDB" id="9809557at2"/>
<feature type="domain" description="RNA polymerase sigma-70" evidence="10">
    <location>
        <begin position="261"/>
        <end position="287"/>
    </location>
</feature>
<dbReference type="NCBIfam" id="TIGR02392">
    <property type="entry name" value="rpoH_proteo"/>
    <property type="match status" value="1"/>
</dbReference>
<dbReference type="STRING" id="669502.SSDC_01795"/>
<name>S5RQ70_9PROT</name>
<comment type="similarity">
    <text evidence="1 8">Belongs to the sigma-70 factor family.</text>
</comment>
<dbReference type="InterPro" id="IPR013324">
    <property type="entry name" value="RNA_pol_sigma_r3/r4-like"/>
</dbReference>
<dbReference type="KEGG" id="ssdc:SSDC_01795"/>
<dbReference type="GO" id="GO:0016987">
    <property type="term" value="F:sigma factor activity"/>
    <property type="evidence" value="ECO:0007669"/>
    <property type="project" value="UniProtKB-UniRule"/>
</dbReference>
<dbReference type="InterPro" id="IPR013325">
    <property type="entry name" value="RNA_pol_sigma_r2"/>
</dbReference>
<evidence type="ECO:0000256" key="6">
    <source>
        <dbReference type="ARBA" id="ARBA00023125"/>
    </source>
</evidence>
<dbReference type="RefSeq" id="WP_020915618.1">
    <property type="nucleotide sequence ID" value="NC_021885.1"/>
</dbReference>
<protein>
    <recommendedName>
        <fullName evidence="8">RNA polymerase sigma factor</fullName>
    </recommendedName>
</protein>
<dbReference type="PANTHER" id="PTHR30376">
    <property type="entry name" value="SIGMA FACTOR RPOH HEAT SHOCK RELATED"/>
    <property type="match status" value="1"/>
</dbReference>
<dbReference type="PROSITE" id="PS00716">
    <property type="entry name" value="SIGMA70_2"/>
    <property type="match status" value="1"/>
</dbReference>
<dbReference type="AlphaFoldDB" id="S5RQ70"/>
<keyword evidence="2" id="KW-0963">Cytoplasm</keyword>